<comment type="caution">
    <text evidence="1">The sequence shown here is derived from an EMBL/GenBank/DDBJ whole genome shotgun (WGS) entry which is preliminary data.</text>
</comment>
<dbReference type="EMBL" id="JACVVK020000180">
    <property type="protein sequence ID" value="KAK7486338.1"/>
    <property type="molecule type" value="Genomic_DNA"/>
</dbReference>
<proteinExistence type="predicted"/>
<dbReference type="AlphaFoldDB" id="A0ABD0KGG0"/>
<sequence>MKPHETTICEPQNLKKKKNDPLTQSVELRCRWAREWPEHILGGKEPMAVSAHNWAIKSIPVSAKTFGPFGTGYQLVCNVVGEKPSAF</sequence>
<protein>
    <submittedName>
        <fullName evidence="1">Uncharacterized protein</fullName>
    </submittedName>
</protein>
<organism evidence="1 2">
    <name type="scientific">Batillaria attramentaria</name>
    <dbReference type="NCBI Taxonomy" id="370345"/>
    <lineage>
        <taxon>Eukaryota</taxon>
        <taxon>Metazoa</taxon>
        <taxon>Spiralia</taxon>
        <taxon>Lophotrochozoa</taxon>
        <taxon>Mollusca</taxon>
        <taxon>Gastropoda</taxon>
        <taxon>Caenogastropoda</taxon>
        <taxon>Sorbeoconcha</taxon>
        <taxon>Cerithioidea</taxon>
        <taxon>Batillariidae</taxon>
        <taxon>Batillaria</taxon>
    </lineage>
</organism>
<name>A0ABD0KGG0_9CAEN</name>
<dbReference type="Proteomes" id="UP001519460">
    <property type="component" value="Unassembled WGS sequence"/>
</dbReference>
<reference evidence="1 2" key="1">
    <citation type="journal article" date="2023" name="Sci. Data">
        <title>Genome assembly of the Korean intertidal mud-creeper Batillaria attramentaria.</title>
        <authorList>
            <person name="Patra A.K."/>
            <person name="Ho P.T."/>
            <person name="Jun S."/>
            <person name="Lee S.J."/>
            <person name="Kim Y."/>
            <person name="Won Y.J."/>
        </authorList>
    </citation>
    <scope>NUCLEOTIDE SEQUENCE [LARGE SCALE GENOMIC DNA]</scope>
    <source>
        <strain evidence="1">Wonlab-2016</strain>
    </source>
</reference>
<evidence type="ECO:0000313" key="1">
    <source>
        <dbReference type="EMBL" id="KAK7486338.1"/>
    </source>
</evidence>
<gene>
    <name evidence="1" type="ORF">BaRGS_00022386</name>
</gene>
<accession>A0ABD0KGG0</accession>
<keyword evidence="2" id="KW-1185">Reference proteome</keyword>
<evidence type="ECO:0000313" key="2">
    <source>
        <dbReference type="Proteomes" id="UP001519460"/>
    </source>
</evidence>